<name>A0A1T5C3Z5_9SPHN</name>
<dbReference type="STRING" id="439228.SAMN06295920_103566"/>
<dbReference type="RefSeq" id="WP_079647875.1">
    <property type="nucleotide sequence ID" value="NZ_JBHLWD010000032.1"/>
</dbReference>
<evidence type="ECO:0000313" key="3">
    <source>
        <dbReference type="Proteomes" id="UP000189818"/>
    </source>
</evidence>
<protein>
    <submittedName>
        <fullName evidence="2">Uncharacterized protein</fullName>
    </submittedName>
</protein>
<evidence type="ECO:0000313" key="2">
    <source>
        <dbReference type="EMBL" id="SKB54117.1"/>
    </source>
</evidence>
<dbReference type="EMBL" id="FUYM01000003">
    <property type="protein sequence ID" value="SKB54117.1"/>
    <property type="molecule type" value="Genomic_DNA"/>
</dbReference>
<accession>A0A1T5C3Z5</accession>
<evidence type="ECO:0000256" key="1">
    <source>
        <dbReference type="SAM" id="MobiDB-lite"/>
    </source>
</evidence>
<dbReference type="AlphaFoldDB" id="A0A1T5C3Z5"/>
<gene>
    <name evidence="2" type="ORF">SAMN06295920_103566</name>
</gene>
<keyword evidence="3" id="KW-1185">Reference proteome</keyword>
<dbReference type="Proteomes" id="UP000189818">
    <property type="component" value="Unassembled WGS sequence"/>
</dbReference>
<sequence>MDKAHFAAGHDGSDHDLHDGPPTPSQSGSSGGGLAAEIGSRDEAKTARGADPERTRATKGDKVQPRIPTRSDHDGSGR</sequence>
<dbReference type="OrthoDB" id="7478353at2"/>
<organism evidence="2 3">
    <name type="scientific">Rhizorhabdus histidinilytica</name>
    <dbReference type="NCBI Taxonomy" id="439228"/>
    <lineage>
        <taxon>Bacteria</taxon>
        <taxon>Pseudomonadati</taxon>
        <taxon>Pseudomonadota</taxon>
        <taxon>Alphaproteobacteria</taxon>
        <taxon>Sphingomonadales</taxon>
        <taxon>Sphingomonadaceae</taxon>
        <taxon>Rhizorhabdus</taxon>
    </lineage>
</organism>
<proteinExistence type="predicted"/>
<feature type="region of interest" description="Disordered" evidence="1">
    <location>
        <begin position="1"/>
        <end position="78"/>
    </location>
</feature>
<feature type="compositionally biased region" description="Basic and acidic residues" evidence="1">
    <location>
        <begin position="39"/>
        <end position="78"/>
    </location>
</feature>
<reference evidence="3" key="1">
    <citation type="submission" date="2017-02" db="EMBL/GenBank/DDBJ databases">
        <authorList>
            <person name="Varghese N."/>
            <person name="Submissions S."/>
        </authorList>
    </citation>
    <scope>NUCLEOTIDE SEQUENCE [LARGE SCALE GENOMIC DNA]</scope>
    <source>
        <strain evidence="3">UM2</strain>
    </source>
</reference>